<dbReference type="Proteomes" id="UP001189429">
    <property type="component" value="Unassembled WGS sequence"/>
</dbReference>
<dbReference type="EMBL" id="CAUYUJ010012069">
    <property type="protein sequence ID" value="CAK0833190.1"/>
    <property type="molecule type" value="Genomic_DNA"/>
</dbReference>
<name>A0ABN9SMX2_9DINO</name>
<evidence type="ECO:0000313" key="1">
    <source>
        <dbReference type="EMBL" id="CAK0833190.1"/>
    </source>
</evidence>
<gene>
    <name evidence="1" type="ORF">PCOR1329_LOCUS30962</name>
</gene>
<proteinExistence type="predicted"/>
<keyword evidence="2" id="KW-1185">Reference proteome</keyword>
<sequence length="500" mass="53753">MAELAPRAALGRDAGTSHDEMIKLVCRLLRMSHWWLLLGGMYHVLLCLNLPAADLYTALAKLVFNVLVQLATAYATVRGKSWVFELQAIQSIASASQCVLALCMLAGREEWTVREIAVMMFTRPLLSFGIMCGHSALAVVDSAEPHWVLVVSCTAFNAAVAWKVIFSMTTFEGVILSASMSYVQLFVGAALKTTSNALHTERDVLKLVRDGLQQHVDSQDSMWKSVFDATLLCDSTSAVVNASAQAVDLLQFETADAVVGQAFSGLAAPGEQSRISRFLQEVVSSTSSQAMTIQSIFLQKGQAIVELKINAVRVVQSIYDSSSESSFGILVGARLVEAPREETSPARPPEDTPAQMGAADSEDMWIAFDAGTENFAISECSPGIFSECEQHGLLSWTSHMARHGLETWVVDEVAACGQLGSTSSTVIEQFHLKIPAAPARSRSAEKAWLKFCPQRLTRTMSCRCRPFFGCAVCQASSGGARAMAGSRPGAPCGPCGSSSS</sequence>
<protein>
    <recommendedName>
        <fullName evidence="3">Protein RFT1 homolog</fullName>
    </recommendedName>
</protein>
<evidence type="ECO:0008006" key="3">
    <source>
        <dbReference type="Google" id="ProtNLM"/>
    </source>
</evidence>
<evidence type="ECO:0000313" key="2">
    <source>
        <dbReference type="Proteomes" id="UP001189429"/>
    </source>
</evidence>
<comment type="caution">
    <text evidence="1">The sequence shown here is derived from an EMBL/GenBank/DDBJ whole genome shotgun (WGS) entry which is preliminary data.</text>
</comment>
<accession>A0ABN9SMX2</accession>
<organism evidence="1 2">
    <name type="scientific">Prorocentrum cordatum</name>
    <dbReference type="NCBI Taxonomy" id="2364126"/>
    <lineage>
        <taxon>Eukaryota</taxon>
        <taxon>Sar</taxon>
        <taxon>Alveolata</taxon>
        <taxon>Dinophyceae</taxon>
        <taxon>Prorocentrales</taxon>
        <taxon>Prorocentraceae</taxon>
        <taxon>Prorocentrum</taxon>
    </lineage>
</organism>
<reference evidence="1" key="1">
    <citation type="submission" date="2023-10" db="EMBL/GenBank/DDBJ databases">
        <authorList>
            <person name="Chen Y."/>
            <person name="Shah S."/>
            <person name="Dougan E. K."/>
            <person name="Thang M."/>
            <person name="Chan C."/>
        </authorList>
    </citation>
    <scope>NUCLEOTIDE SEQUENCE [LARGE SCALE GENOMIC DNA]</scope>
</reference>